<dbReference type="SUPFAM" id="SSF55347">
    <property type="entry name" value="Glyceraldehyde-3-phosphate dehydrogenase-like, C-terminal domain"/>
    <property type="match status" value="1"/>
</dbReference>
<dbReference type="InterPro" id="IPR000683">
    <property type="entry name" value="Gfo/Idh/MocA-like_OxRdtase_N"/>
</dbReference>
<accession>A0ABW5AY06</accession>
<sequence length="350" mass="40474">MKKFNLALIGCGNQGASHLSSIIDLHKQGRICFSGICDKNEDHIFKFKKTIDFEITTSTSYIDFLNDNDIDIAVLSLPNDLYKEVLEICFRRGIHVLKEKPFGLNLNESISYIELSRKHNCLLRIAQQRKHHIFYKKASNWIKSIGTIRFIDYKFTLNDTKNSWYWVKEKGGGSWYGLGWHACFVIHYFLGLPEMIQAKFLTSQKRNFDYSTDDTVFLECKYNTGTIVKALLSVVSTDKKEEIYMSGSLGNIRLNRKEVTLFSNTGEILDHDNNYYPWELAYSEQLSVFISDCERLDKEKNNIELLNGCETMQMVEAGFMSAKNEGINVFLPNIMSQVNSRKNHLEQNLI</sequence>
<dbReference type="InterPro" id="IPR051450">
    <property type="entry name" value="Gfo/Idh/MocA_Oxidoreductases"/>
</dbReference>
<dbReference type="Gene3D" id="3.40.50.720">
    <property type="entry name" value="NAD(P)-binding Rossmann-like Domain"/>
    <property type="match status" value="1"/>
</dbReference>
<evidence type="ECO:0000313" key="4">
    <source>
        <dbReference type="Proteomes" id="UP001597344"/>
    </source>
</evidence>
<dbReference type="Proteomes" id="UP001597344">
    <property type="component" value="Unassembled WGS sequence"/>
</dbReference>
<evidence type="ECO:0000259" key="1">
    <source>
        <dbReference type="Pfam" id="PF01408"/>
    </source>
</evidence>
<feature type="domain" description="Gfo/Idh/MocA-like oxidoreductase N-terminal" evidence="1">
    <location>
        <begin position="4"/>
        <end position="125"/>
    </location>
</feature>
<dbReference type="SUPFAM" id="SSF51735">
    <property type="entry name" value="NAD(P)-binding Rossmann-fold domains"/>
    <property type="match status" value="1"/>
</dbReference>
<keyword evidence="4" id="KW-1185">Reference proteome</keyword>
<dbReference type="Pfam" id="PF22725">
    <property type="entry name" value="GFO_IDH_MocA_C3"/>
    <property type="match status" value="1"/>
</dbReference>
<feature type="domain" description="GFO/IDH/MocA-like oxidoreductase" evidence="2">
    <location>
        <begin position="144"/>
        <end position="252"/>
    </location>
</feature>
<protein>
    <submittedName>
        <fullName evidence="3">Gfo/Idh/MocA family protein</fullName>
    </submittedName>
</protein>
<comment type="caution">
    <text evidence="3">The sequence shown here is derived from an EMBL/GenBank/DDBJ whole genome shotgun (WGS) entry which is preliminary data.</text>
</comment>
<reference evidence="4" key="1">
    <citation type="journal article" date="2019" name="Int. J. Syst. Evol. Microbiol.">
        <title>The Global Catalogue of Microorganisms (GCM) 10K type strain sequencing project: providing services to taxonomists for standard genome sequencing and annotation.</title>
        <authorList>
            <consortium name="The Broad Institute Genomics Platform"/>
            <consortium name="The Broad Institute Genome Sequencing Center for Infectious Disease"/>
            <person name="Wu L."/>
            <person name="Ma J."/>
        </authorList>
    </citation>
    <scope>NUCLEOTIDE SEQUENCE [LARGE SCALE GENOMIC DNA]</scope>
    <source>
        <strain evidence="4">DT92</strain>
    </source>
</reference>
<evidence type="ECO:0000259" key="2">
    <source>
        <dbReference type="Pfam" id="PF22725"/>
    </source>
</evidence>
<dbReference type="PANTHER" id="PTHR43377:SF1">
    <property type="entry name" value="BILIVERDIN REDUCTASE A"/>
    <property type="match status" value="1"/>
</dbReference>
<dbReference type="RefSeq" id="WP_378320917.1">
    <property type="nucleotide sequence ID" value="NZ_JBHUHY010000015.1"/>
</dbReference>
<organism evidence="3 4">
    <name type="scientific">Aquimarina celericrescens</name>
    <dbReference type="NCBI Taxonomy" id="1964542"/>
    <lineage>
        <taxon>Bacteria</taxon>
        <taxon>Pseudomonadati</taxon>
        <taxon>Bacteroidota</taxon>
        <taxon>Flavobacteriia</taxon>
        <taxon>Flavobacteriales</taxon>
        <taxon>Flavobacteriaceae</taxon>
        <taxon>Aquimarina</taxon>
    </lineage>
</organism>
<dbReference type="Pfam" id="PF01408">
    <property type="entry name" value="GFO_IDH_MocA"/>
    <property type="match status" value="1"/>
</dbReference>
<dbReference type="InterPro" id="IPR036291">
    <property type="entry name" value="NAD(P)-bd_dom_sf"/>
</dbReference>
<dbReference type="PANTHER" id="PTHR43377">
    <property type="entry name" value="BILIVERDIN REDUCTASE A"/>
    <property type="match status" value="1"/>
</dbReference>
<dbReference type="EMBL" id="JBHUHY010000015">
    <property type="protein sequence ID" value="MFD2187914.1"/>
    <property type="molecule type" value="Genomic_DNA"/>
</dbReference>
<evidence type="ECO:0000313" key="3">
    <source>
        <dbReference type="EMBL" id="MFD2187914.1"/>
    </source>
</evidence>
<dbReference type="Gene3D" id="3.30.360.10">
    <property type="entry name" value="Dihydrodipicolinate Reductase, domain 2"/>
    <property type="match status" value="1"/>
</dbReference>
<dbReference type="InterPro" id="IPR055170">
    <property type="entry name" value="GFO_IDH_MocA-like_dom"/>
</dbReference>
<gene>
    <name evidence="3" type="ORF">ACFSJT_14010</name>
</gene>
<proteinExistence type="predicted"/>
<name>A0ABW5AY06_9FLAO</name>